<feature type="transmembrane region" description="Helical" evidence="2">
    <location>
        <begin position="36"/>
        <end position="53"/>
    </location>
</feature>
<gene>
    <name evidence="3" type="ORF">acsn021_20480</name>
</gene>
<keyword evidence="2" id="KW-0812">Transmembrane</keyword>
<feature type="transmembrane region" description="Helical" evidence="2">
    <location>
        <begin position="209"/>
        <end position="234"/>
    </location>
</feature>
<dbReference type="InterPro" id="IPR000160">
    <property type="entry name" value="GGDEF_dom"/>
</dbReference>
<dbReference type="KEGG" id="acel:acsn021_20480"/>
<sequence>MKLIKNMAGYSLPSLICVLIAYYITTRPELLSDKLMVLEPVSFIILLLGAILAWRFNKSCLFFVLLILAASLFGLFKFDGALGRKNDIYNSLCVLIPINLLLHVFLKERGILSIWGMLRLGLVGVPFYYLYISITEKDWLMLNYFKKKYIVLPAFTKTPLPQLGMFLFIIAMFLLCLRLFYQKSLREIHYLAVLTVAYMALHMKNEIAYLIFFAAAGVICIIAILQATYFMAFYDELTGLPSRRALKQDMMKLGMKYTIAMLDIDFFKKFNDTYGHDTGDEVLKLVASVLQNVSGGGKAYRYGGEEFTLLFPSKSKETAFTHLDELREKISKKGYTYNGKKTSKRKKKVSAGKRTSNRSKKSKRRKQNNVSKTLYVTVSIGAAQRDEKFKNTEAVIKAADEALYRAKKKGRNCVCT</sequence>
<dbReference type="SMART" id="SM00267">
    <property type="entry name" value="GGDEF"/>
    <property type="match status" value="1"/>
</dbReference>
<dbReference type="PANTHER" id="PTHR45138:SF9">
    <property type="entry name" value="DIGUANYLATE CYCLASE DGCM-RELATED"/>
    <property type="match status" value="1"/>
</dbReference>
<feature type="region of interest" description="Disordered" evidence="1">
    <location>
        <begin position="337"/>
        <end position="369"/>
    </location>
</feature>
<dbReference type="InterPro" id="IPR029787">
    <property type="entry name" value="Nucleotide_cyclase"/>
</dbReference>
<feature type="transmembrane region" description="Helical" evidence="2">
    <location>
        <begin position="7"/>
        <end position="24"/>
    </location>
</feature>
<dbReference type="EMBL" id="AP023367">
    <property type="protein sequence ID" value="BCJ94479.1"/>
    <property type="molecule type" value="Genomic_DNA"/>
</dbReference>
<dbReference type="PANTHER" id="PTHR45138">
    <property type="entry name" value="REGULATORY COMPONENTS OF SENSORY TRANSDUCTION SYSTEM"/>
    <property type="match status" value="1"/>
</dbReference>
<keyword evidence="4" id="KW-1185">Reference proteome</keyword>
<dbReference type="Pfam" id="PF00990">
    <property type="entry name" value="GGDEF"/>
    <property type="match status" value="2"/>
</dbReference>
<dbReference type="Proteomes" id="UP000515561">
    <property type="component" value="Chromosome"/>
</dbReference>
<dbReference type="CDD" id="cd01949">
    <property type="entry name" value="GGDEF"/>
    <property type="match status" value="1"/>
</dbReference>
<protein>
    <submittedName>
        <fullName evidence="3">GGDEF domain-containing protein</fullName>
    </submittedName>
</protein>
<dbReference type="InterPro" id="IPR050469">
    <property type="entry name" value="Diguanylate_Cyclase"/>
</dbReference>
<dbReference type="AlphaFoldDB" id="A0A6S6QZK1"/>
<dbReference type="GO" id="GO:0043709">
    <property type="term" value="P:cell adhesion involved in single-species biofilm formation"/>
    <property type="evidence" value="ECO:0007669"/>
    <property type="project" value="TreeGrafter"/>
</dbReference>
<reference evidence="3 4" key="1">
    <citation type="journal article" date="2016" name="Int. J. Syst. Evol. Microbiol.">
        <title>Descriptions of Anaerotaenia torta gen. nov., sp. nov. and Anaerocolumna cellulosilytica gen. nov., sp. nov. isolated from a methanogenic reactor of cattle waste.</title>
        <authorList>
            <person name="Uek A."/>
            <person name="Ohtaki Y."/>
            <person name="Kaku N."/>
            <person name="Ueki K."/>
        </authorList>
    </citation>
    <scope>NUCLEOTIDE SEQUENCE [LARGE SCALE GENOMIC DNA]</scope>
    <source>
        <strain evidence="3 4">SN021</strain>
    </source>
</reference>
<evidence type="ECO:0000256" key="2">
    <source>
        <dbReference type="SAM" id="Phobius"/>
    </source>
</evidence>
<feature type="transmembrane region" description="Helical" evidence="2">
    <location>
        <begin position="88"/>
        <end position="106"/>
    </location>
</feature>
<dbReference type="GO" id="GO:0005886">
    <property type="term" value="C:plasma membrane"/>
    <property type="evidence" value="ECO:0007669"/>
    <property type="project" value="TreeGrafter"/>
</dbReference>
<evidence type="ECO:0000313" key="3">
    <source>
        <dbReference type="EMBL" id="BCJ94479.1"/>
    </source>
</evidence>
<dbReference type="PROSITE" id="PS50887">
    <property type="entry name" value="GGDEF"/>
    <property type="match status" value="1"/>
</dbReference>
<dbReference type="NCBIfam" id="TIGR00254">
    <property type="entry name" value="GGDEF"/>
    <property type="match status" value="1"/>
</dbReference>
<feature type="transmembrane region" description="Helical" evidence="2">
    <location>
        <begin position="163"/>
        <end position="181"/>
    </location>
</feature>
<keyword evidence="2" id="KW-0472">Membrane</keyword>
<evidence type="ECO:0000313" key="4">
    <source>
        <dbReference type="Proteomes" id="UP000515561"/>
    </source>
</evidence>
<dbReference type="InterPro" id="IPR043128">
    <property type="entry name" value="Rev_trsase/Diguanyl_cyclase"/>
</dbReference>
<evidence type="ECO:0000256" key="1">
    <source>
        <dbReference type="SAM" id="MobiDB-lite"/>
    </source>
</evidence>
<dbReference type="GO" id="GO:0052621">
    <property type="term" value="F:diguanylate cyclase activity"/>
    <property type="evidence" value="ECO:0007669"/>
    <property type="project" value="TreeGrafter"/>
</dbReference>
<dbReference type="Gene3D" id="3.30.70.270">
    <property type="match status" value="1"/>
</dbReference>
<proteinExistence type="predicted"/>
<dbReference type="SUPFAM" id="SSF55073">
    <property type="entry name" value="Nucleotide cyclase"/>
    <property type="match status" value="1"/>
</dbReference>
<organism evidence="3 4">
    <name type="scientific">Anaerocolumna cellulosilytica</name>
    <dbReference type="NCBI Taxonomy" id="433286"/>
    <lineage>
        <taxon>Bacteria</taxon>
        <taxon>Bacillati</taxon>
        <taxon>Bacillota</taxon>
        <taxon>Clostridia</taxon>
        <taxon>Lachnospirales</taxon>
        <taxon>Lachnospiraceae</taxon>
        <taxon>Anaerocolumna</taxon>
    </lineage>
</organism>
<feature type="transmembrane region" description="Helical" evidence="2">
    <location>
        <begin position="60"/>
        <end position="76"/>
    </location>
</feature>
<dbReference type="GO" id="GO:1902201">
    <property type="term" value="P:negative regulation of bacterial-type flagellum-dependent cell motility"/>
    <property type="evidence" value="ECO:0007669"/>
    <property type="project" value="TreeGrafter"/>
</dbReference>
<feature type="compositionally biased region" description="Basic residues" evidence="1">
    <location>
        <begin position="341"/>
        <end position="367"/>
    </location>
</feature>
<name>A0A6S6QZK1_9FIRM</name>
<feature type="transmembrane region" description="Helical" evidence="2">
    <location>
        <begin position="113"/>
        <end position="132"/>
    </location>
</feature>
<accession>A0A6S6QZK1</accession>
<keyword evidence="2" id="KW-1133">Transmembrane helix</keyword>
<dbReference type="RefSeq" id="WP_184093291.1">
    <property type="nucleotide sequence ID" value="NZ_AP023367.1"/>
</dbReference>